<evidence type="ECO:0000313" key="2">
    <source>
        <dbReference type="EMBL" id="CAB1129420.1"/>
    </source>
</evidence>
<sequence>MSYYLVALEPTHRHRWRWLWLLLLIPWLFISLVPQTYRWDQEEREALLAEGPAYAVALNGQEQRSLVALWPDLVYASLRTGVPVEDIVVVMLHESGGRVSAYNARGGAAGLMQLIHSTAVSMAEKLGMTYTPGMRFNARDNLLMGAEYLADQHAKFGSWRAAFAAYYGGPGSLEASGVGPGTPWSEAAVRLNWVPDPQAGNTITMTAYAEGMAASTSKILAYAARHHLWIPDDTSMRVVQWLLHPNTAPASERPKLLATPTQLLEQAAGALISAMATTSQDITGSIQTTFSWSSGHVAQLLEAAGLGAAAAEGIALVVSGLATAAAAAA</sequence>
<dbReference type="AlphaFoldDB" id="A0A6F8ZIK1"/>
<evidence type="ECO:0000259" key="1">
    <source>
        <dbReference type="Pfam" id="PF01464"/>
    </source>
</evidence>
<dbReference type="KEGG" id="hfv:R50_1923"/>
<dbReference type="PANTHER" id="PTHR37423">
    <property type="entry name" value="SOLUBLE LYTIC MUREIN TRANSGLYCOSYLASE-RELATED"/>
    <property type="match status" value="1"/>
</dbReference>
<proteinExistence type="predicted"/>
<dbReference type="Proteomes" id="UP000503399">
    <property type="component" value="Chromosome"/>
</dbReference>
<gene>
    <name evidence="2" type="ORF">R50_1923</name>
</gene>
<accession>A0A6F8ZIK1</accession>
<keyword evidence="3" id="KW-1185">Reference proteome</keyword>
<feature type="domain" description="Transglycosylase SLT" evidence="1">
    <location>
        <begin position="76"/>
        <end position="173"/>
    </location>
</feature>
<dbReference type="Pfam" id="PF01464">
    <property type="entry name" value="SLT"/>
    <property type="match status" value="1"/>
</dbReference>
<dbReference type="PANTHER" id="PTHR37423:SF2">
    <property type="entry name" value="MEMBRANE-BOUND LYTIC MUREIN TRANSGLYCOSYLASE C"/>
    <property type="match status" value="1"/>
</dbReference>
<name>A0A6F8ZIK1_9FIRM</name>
<dbReference type="SUPFAM" id="SSF53955">
    <property type="entry name" value="Lysozyme-like"/>
    <property type="match status" value="1"/>
</dbReference>
<organism evidence="2 3">
    <name type="scientific">Candidatus Hydrogenisulfobacillus filiaventi</name>
    <dbReference type="NCBI Taxonomy" id="2707344"/>
    <lineage>
        <taxon>Bacteria</taxon>
        <taxon>Bacillati</taxon>
        <taxon>Bacillota</taxon>
        <taxon>Clostridia</taxon>
        <taxon>Eubacteriales</taxon>
        <taxon>Clostridiales Family XVII. Incertae Sedis</taxon>
        <taxon>Candidatus Hydrogenisulfobacillus</taxon>
    </lineage>
</organism>
<protein>
    <recommendedName>
        <fullName evidence="1">Transglycosylase SLT domain-containing protein</fullName>
    </recommendedName>
</protein>
<reference evidence="2 3" key="1">
    <citation type="submission" date="2020-02" db="EMBL/GenBank/DDBJ databases">
        <authorList>
            <person name="Hogendoorn C."/>
        </authorList>
    </citation>
    <scope>NUCLEOTIDE SEQUENCE [LARGE SCALE GENOMIC DNA]</scope>
    <source>
        <strain evidence="2">R501</strain>
    </source>
</reference>
<dbReference type="Gene3D" id="1.10.530.10">
    <property type="match status" value="1"/>
</dbReference>
<dbReference type="InterPro" id="IPR023346">
    <property type="entry name" value="Lysozyme-like_dom_sf"/>
</dbReference>
<dbReference type="InterPro" id="IPR008258">
    <property type="entry name" value="Transglycosylase_SLT_dom_1"/>
</dbReference>
<evidence type="ECO:0000313" key="3">
    <source>
        <dbReference type="Proteomes" id="UP000503399"/>
    </source>
</evidence>
<dbReference type="CDD" id="cd00254">
    <property type="entry name" value="LT-like"/>
    <property type="match status" value="1"/>
</dbReference>
<dbReference type="EMBL" id="LR778114">
    <property type="protein sequence ID" value="CAB1129420.1"/>
    <property type="molecule type" value="Genomic_DNA"/>
</dbReference>